<dbReference type="EMBL" id="BNBC01000002">
    <property type="protein sequence ID" value="GHE56341.1"/>
    <property type="molecule type" value="Genomic_DNA"/>
</dbReference>
<protein>
    <submittedName>
        <fullName evidence="2">Uncharacterized protein</fullName>
    </submittedName>
</protein>
<comment type="caution">
    <text evidence="2">The sequence shown here is derived from an EMBL/GenBank/DDBJ whole genome shotgun (WGS) entry which is preliminary data.</text>
</comment>
<reference evidence="2" key="2">
    <citation type="submission" date="2020-09" db="EMBL/GenBank/DDBJ databases">
        <authorList>
            <person name="Sun Q."/>
            <person name="Ohkuma M."/>
        </authorList>
    </citation>
    <scope>NUCLEOTIDE SEQUENCE</scope>
    <source>
        <strain evidence="2">JCM 3302</strain>
    </source>
</reference>
<dbReference type="AlphaFoldDB" id="A0A918ZJK5"/>
<sequence>MGSTSGAAIRFEHGRQMDISAVMHTTQAALEMGDSAHTTGTGAPAALPQPRPDVPSVSRKTTWSLPPVCRDASAYRPIGSPTYGPDREGLDGVGDGMEPERVEEVEVVLSAG</sequence>
<proteinExistence type="predicted"/>
<gene>
    <name evidence="2" type="ORF">GCM10014715_06660</name>
</gene>
<evidence type="ECO:0000313" key="2">
    <source>
        <dbReference type="EMBL" id="GHE56341.1"/>
    </source>
</evidence>
<organism evidence="2 3">
    <name type="scientific">Streptomyces spiralis</name>
    <dbReference type="NCBI Taxonomy" id="66376"/>
    <lineage>
        <taxon>Bacteria</taxon>
        <taxon>Bacillati</taxon>
        <taxon>Actinomycetota</taxon>
        <taxon>Actinomycetes</taxon>
        <taxon>Kitasatosporales</taxon>
        <taxon>Streptomycetaceae</taxon>
        <taxon>Streptomyces</taxon>
    </lineage>
</organism>
<feature type="region of interest" description="Disordered" evidence="1">
    <location>
        <begin position="35"/>
        <end position="62"/>
    </location>
</feature>
<evidence type="ECO:0000313" key="3">
    <source>
        <dbReference type="Proteomes" id="UP000641386"/>
    </source>
</evidence>
<keyword evidence="3" id="KW-1185">Reference proteome</keyword>
<feature type="region of interest" description="Disordered" evidence="1">
    <location>
        <begin position="74"/>
        <end position="100"/>
    </location>
</feature>
<name>A0A918ZJK5_9ACTN</name>
<evidence type="ECO:0000256" key="1">
    <source>
        <dbReference type="SAM" id="MobiDB-lite"/>
    </source>
</evidence>
<reference evidence="2" key="1">
    <citation type="journal article" date="2014" name="Int. J. Syst. Evol. Microbiol.">
        <title>Complete genome sequence of Corynebacterium casei LMG S-19264T (=DSM 44701T), isolated from a smear-ripened cheese.</title>
        <authorList>
            <consortium name="US DOE Joint Genome Institute (JGI-PGF)"/>
            <person name="Walter F."/>
            <person name="Albersmeier A."/>
            <person name="Kalinowski J."/>
            <person name="Ruckert C."/>
        </authorList>
    </citation>
    <scope>NUCLEOTIDE SEQUENCE</scope>
    <source>
        <strain evidence="2">JCM 3302</strain>
    </source>
</reference>
<accession>A0A918ZJK5</accession>
<dbReference type="Proteomes" id="UP000641386">
    <property type="component" value="Unassembled WGS sequence"/>
</dbReference>